<dbReference type="Proteomes" id="UP000244880">
    <property type="component" value="Unassembled WGS sequence"/>
</dbReference>
<comment type="function">
    <text evidence="10 13">F(1)F(0) ATP synthase produces ATP from ADP in the presence of a proton or sodium gradient. F-type ATPases consist of two structural domains, F(1) containing the extramembraneous catalytic core and F(0) containing the membrane proton channel, linked together by a central stalk and a peripheral stalk. During catalysis, ATP synthesis in the catalytic domain of F(1) is coupled via a rotary mechanism of the central stalk subunits to proton translocation.</text>
</comment>
<comment type="similarity">
    <text evidence="1 13 14">Belongs to the ATPase B chain family.</text>
</comment>
<dbReference type="GO" id="GO:0005886">
    <property type="term" value="C:plasma membrane"/>
    <property type="evidence" value="ECO:0007669"/>
    <property type="project" value="UniProtKB-SubCell"/>
</dbReference>
<dbReference type="AlphaFoldDB" id="A0A2R8BA88"/>
<proteinExistence type="inferred from homology"/>
<evidence type="ECO:0000256" key="12">
    <source>
        <dbReference type="ARBA" id="ARBA00037847"/>
    </source>
</evidence>
<comment type="subunit">
    <text evidence="13">F-type ATPases have 2 components, F(1) - the catalytic core - and F(0) - the membrane proton channel. F(1) has five subunits: alpha(3), beta(3), gamma(1), delta(1), epsilon(1). F(0) has three main subunits: a(1), b(2) and c(10-14). The alpha and beta chains form an alternating ring which encloses part of the gamma chain. F(1) is attached to F(0) by a central stalk formed by the gamma and epsilon chains, while a peripheral stalk is formed by the delta and b chains.</text>
</comment>
<keyword evidence="4 13" id="KW-0812">Transmembrane</keyword>
<evidence type="ECO:0000256" key="11">
    <source>
        <dbReference type="ARBA" id="ARBA00025614"/>
    </source>
</evidence>
<evidence type="ECO:0000256" key="9">
    <source>
        <dbReference type="ARBA" id="ARBA00023310"/>
    </source>
</evidence>
<dbReference type="InterPro" id="IPR002146">
    <property type="entry name" value="ATP_synth_b/b'su_bac/chlpt"/>
</dbReference>
<keyword evidence="6 13" id="KW-1133">Transmembrane helix</keyword>
<keyword evidence="18" id="KW-1185">Reference proteome</keyword>
<organism evidence="17 18">
    <name type="scientific">Ascidiaceihabitans donghaensis</name>
    <dbReference type="NCBI Taxonomy" id="1510460"/>
    <lineage>
        <taxon>Bacteria</taxon>
        <taxon>Pseudomonadati</taxon>
        <taxon>Pseudomonadota</taxon>
        <taxon>Alphaproteobacteria</taxon>
        <taxon>Rhodobacterales</taxon>
        <taxon>Paracoccaceae</taxon>
        <taxon>Ascidiaceihabitans</taxon>
    </lineage>
</organism>
<evidence type="ECO:0000256" key="3">
    <source>
        <dbReference type="ARBA" id="ARBA00022547"/>
    </source>
</evidence>
<dbReference type="CDD" id="cd06503">
    <property type="entry name" value="ATP-synt_Fo_b"/>
    <property type="match status" value="1"/>
</dbReference>
<keyword evidence="7 13" id="KW-0406">Ion transport</keyword>
<feature type="chain" id="PRO_5015361508" description="ATP synthase subunit b" evidence="16">
    <location>
        <begin position="23"/>
        <end position="189"/>
    </location>
</feature>
<dbReference type="GO" id="GO:0046933">
    <property type="term" value="F:proton-transporting ATP synthase activity, rotational mechanism"/>
    <property type="evidence" value="ECO:0007669"/>
    <property type="project" value="UniProtKB-UniRule"/>
</dbReference>
<keyword evidence="15" id="KW-0175">Coiled coil</keyword>
<dbReference type="InterPro" id="IPR050059">
    <property type="entry name" value="ATP_synthase_B_chain"/>
</dbReference>
<keyword evidence="16" id="KW-0732">Signal</keyword>
<evidence type="ECO:0000256" key="8">
    <source>
        <dbReference type="ARBA" id="ARBA00023136"/>
    </source>
</evidence>
<dbReference type="PANTHER" id="PTHR33445:SF1">
    <property type="entry name" value="ATP SYNTHASE SUBUNIT B"/>
    <property type="match status" value="1"/>
</dbReference>
<evidence type="ECO:0000256" key="16">
    <source>
        <dbReference type="SAM" id="SignalP"/>
    </source>
</evidence>
<feature type="transmembrane region" description="Helical" evidence="13">
    <location>
        <begin position="32"/>
        <end position="51"/>
    </location>
</feature>
<dbReference type="PANTHER" id="PTHR33445">
    <property type="entry name" value="ATP SYNTHASE SUBUNIT B', CHLOROPLASTIC"/>
    <property type="match status" value="1"/>
</dbReference>
<dbReference type="RefSeq" id="WP_108827261.1">
    <property type="nucleotide sequence ID" value="NZ_OMOR01000001.1"/>
</dbReference>
<evidence type="ECO:0000256" key="13">
    <source>
        <dbReference type="HAMAP-Rule" id="MF_01398"/>
    </source>
</evidence>
<dbReference type="GO" id="GO:0046961">
    <property type="term" value="F:proton-transporting ATPase activity, rotational mechanism"/>
    <property type="evidence" value="ECO:0007669"/>
    <property type="project" value="TreeGrafter"/>
</dbReference>
<keyword evidence="8 13" id="KW-0472">Membrane</keyword>
<keyword evidence="2 13" id="KW-0813">Transport</keyword>
<gene>
    <name evidence="13 17" type="primary">atpF</name>
    <name evidence="17" type="ORF">ASD8599_00727</name>
</gene>
<evidence type="ECO:0000256" key="14">
    <source>
        <dbReference type="RuleBase" id="RU003848"/>
    </source>
</evidence>
<comment type="function">
    <text evidence="11">Component of the F(0) channel, it forms part of the peripheral stalk, linking F(1) to F(0). The b'-subunit is a diverged and duplicated form of b found in plants and photosynthetic bacteria.</text>
</comment>
<evidence type="ECO:0000256" key="4">
    <source>
        <dbReference type="ARBA" id="ARBA00022692"/>
    </source>
</evidence>
<dbReference type="OrthoDB" id="8479836at2"/>
<feature type="coiled-coil region" evidence="15">
    <location>
        <begin position="65"/>
        <end position="150"/>
    </location>
</feature>
<name>A0A2R8BA88_9RHOB</name>
<comment type="subcellular location">
    <subcellularLocation>
        <location evidence="13">Cell membrane</location>
        <topology evidence="13">Single-pass membrane protein</topology>
    </subcellularLocation>
    <subcellularLocation>
        <location evidence="12">Endomembrane system</location>
        <topology evidence="12">Single-pass membrane protein</topology>
    </subcellularLocation>
</comment>
<dbReference type="NCBIfam" id="NF009989">
    <property type="entry name" value="PRK13455.1"/>
    <property type="match status" value="1"/>
</dbReference>
<reference evidence="17 18" key="1">
    <citation type="submission" date="2018-03" db="EMBL/GenBank/DDBJ databases">
        <authorList>
            <person name="Keele B.F."/>
        </authorList>
    </citation>
    <scope>NUCLEOTIDE SEQUENCE [LARGE SCALE GENOMIC DNA]</scope>
    <source>
        <strain evidence="17 18">CECT 8599</strain>
    </source>
</reference>
<keyword evidence="13" id="KW-1003">Cell membrane</keyword>
<keyword evidence="3 13" id="KW-0138">CF(0)</keyword>
<evidence type="ECO:0000256" key="6">
    <source>
        <dbReference type="ARBA" id="ARBA00022989"/>
    </source>
</evidence>
<evidence type="ECO:0000256" key="15">
    <source>
        <dbReference type="SAM" id="Coils"/>
    </source>
</evidence>
<evidence type="ECO:0000313" key="18">
    <source>
        <dbReference type="Proteomes" id="UP000244880"/>
    </source>
</evidence>
<sequence length="189" mass="20262">MRTVFTALTAAIAGLLASPAFAASGPFFSLKNTDFVVTLGFIIFIGVLFYFKVPSMLGRMLDARADGIKSEIDEARSLREEAQTLLADYERKQKEVQAQADRIVASAKEEANVAAEQAKEDLAKSIERRLAAAEDQIASAEASAVKEVRDQSIVIAVSAARDVIAKQMTAADSNALIDDAISQVGSKLH</sequence>
<evidence type="ECO:0000256" key="1">
    <source>
        <dbReference type="ARBA" id="ARBA00005513"/>
    </source>
</evidence>
<dbReference type="HAMAP" id="MF_01398">
    <property type="entry name" value="ATP_synth_b_bprime"/>
    <property type="match status" value="1"/>
</dbReference>
<dbReference type="Pfam" id="PF00430">
    <property type="entry name" value="ATP-synt_B"/>
    <property type="match status" value="1"/>
</dbReference>
<dbReference type="EMBL" id="OMOR01000001">
    <property type="protein sequence ID" value="SPH19987.1"/>
    <property type="molecule type" value="Genomic_DNA"/>
</dbReference>
<evidence type="ECO:0000256" key="7">
    <source>
        <dbReference type="ARBA" id="ARBA00023065"/>
    </source>
</evidence>
<keyword evidence="9 13" id="KW-0066">ATP synthesis</keyword>
<keyword evidence="5 13" id="KW-0375">Hydrogen ion transport</keyword>
<evidence type="ECO:0000256" key="10">
    <source>
        <dbReference type="ARBA" id="ARBA00025198"/>
    </source>
</evidence>
<protein>
    <recommendedName>
        <fullName evidence="13">ATP synthase subunit b</fullName>
    </recommendedName>
    <alternativeName>
        <fullName evidence="13">ATP synthase F(0) sector subunit b</fullName>
    </alternativeName>
    <alternativeName>
        <fullName evidence="13">ATPase subunit I</fullName>
    </alternativeName>
    <alternativeName>
        <fullName evidence="13">F-type ATPase subunit b</fullName>
        <shortName evidence="13">F-ATPase subunit b</shortName>
    </alternativeName>
</protein>
<feature type="signal peptide" evidence="16">
    <location>
        <begin position="1"/>
        <end position="22"/>
    </location>
</feature>
<accession>A0A2R8BA88</accession>
<evidence type="ECO:0000256" key="5">
    <source>
        <dbReference type="ARBA" id="ARBA00022781"/>
    </source>
</evidence>
<evidence type="ECO:0000256" key="2">
    <source>
        <dbReference type="ARBA" id="ARBA00022448"/>
    </source>
</evidence>
<evidence type="ECO:0000313" key="17">
    <source>
        <dbReference type="EMBL" id="SPH19987.1"/>
    </source>
</evidence>
<dbReference type="GO" id="GO:0045259">
    <property type="term" value="C:proton-transporting ATP synthase complex"/>
    <property type="evidence" value="ECO:0007669"/>
    <property type="project" value="UniProtKB-KW"/>
</dbReference>
<dbReference type="GO" id="GO:0012505">
    <property type="term" value="C:endomembrane system"/>
    <property type="evidence" value="ECO:0007669"/>
    <property type="project" value="UniProtKB-SubCell"/>
</dbReference>